<evidence type="ECO:0000313" key="1">
    <source>
        <dbReference type="EMBL" id="CCA24062.1"/>
    </source>
</evidence>
<reference evidence="1" key="1">
    <citation type="journal article" date="2011" name="PLoS Biol.">
        <title>Gene gain and loss during evolution of obligate parasitism in the white rust pathogen of Arabidopsis thaliana.</title>
        <authorList>
            <person name="Kemen E."/>
            <person name="Gardiner A."/>
            <person name="Schultz-Larsen T."/>
            <person name="Kemen A.C."/>
            <person name="Balmuth A.L."/>
            <person name="Robert-Seilaniantz A."/>
            <person name="Bailey K."/>
            <person name="Holub E."/>
            <person name="Studholme D.J."/>
            <person name="Maclean D."/>
            <person name="Jones J.D."/>
        </authorList>
    </citation>
    <scope>NUCLEOTIDE SEQUENCE</scope>
</reference>
<gene>
    <name evidence="1" type="primary">AlNc14C220G9091</name>
    <name evidence="1" type="ORF">ALNC14_102060</name>
</gene>
<dbReference type="AlphaFoldDB" id="F0WRU6"/>
<protein>
    <submittedName>
        <fullName evidence="1">AlNc14C220G9091 protein</fullName>
    </submittedName>
</protein>
<organism evidence="1">
    <name type="scientific">Albugo laibachii Nc14</name>
    <dbReference type="NCBI Taxonomy" id="890382"/>
    <lineage>
        <taxon>Eukaryota</taxon>
        <taxon>Sar</taxon>
        <taxon>Stramenopiles</taxon>
        <taxon>Oomycota</taxon>
        <taxon>Peronosporomycetes</taxon>
        <taxon>Albuginales</taxon>
        <taxon>Albuginaceae</taxon>
        <taxon>Albugo</taxon>
    </lineage>
</organism>
<reference evidence="1" key="2">
    <citation type="submission" date="2011-02" db="EMBL/GenBank/DDBJ databases">
        <authorList>
            <person name="MacLean D."/>
        </authorList>
    </citation>
    <scope>NUCLEOTIDE SEQUENCE</scope>
</reference>
<accession>F0WRU6</accession>
<dbReference type="HOGENOM" id="CLU_1535277_0_0_1"/>
<dbReference type="EMBL" id="FR824265">
    <property type="protein sequence ID" value="CCA24062.1"/>
    <property type="molecule type" value="Genomic_DNA"/>
</dbReference>
<sequence>MFEIFEPGSLIADVILIAITSEHPTSFINPSHTQLKIANPLVVSQTMSSSSYISYLVNENTCTKEKVKLELSLITESLMPDFEKCKNDAQSLIIFCAVSSMDMGKCQPSHDGSDSSCNNSGEKKCTRCIDMWQLSSQPPPLHHGLQSLIEDLTCIEILITIAIKVFSTPSRYKKR</sequence>
<name>F0WRU6_9STRA</name>
<proteinExistence type="predicted"/>